<feature type="transmembrane region" description="Helical" evidence="1">
    <location>
        <begin position="7"/>
        <end position="30"/>
    </location>
</feature>
<accession>A0A418PLZ5</accession>
<keyword evidence="1" id="KW-0472">Membrane</keyword>
<feature type="transmembrane region" description="Helical" evidence="1">
    <location>
        <begin position="107"/>
        <end position="126"/>
    </location>
</feature>
<feature type="transmembrane region" description="Helical" evidence="1">
    <location>
        <begin position="42"/>
        <end position="62"/>
    </location>
</feature>
<proteinExistence type="predicted"/>
<evidence type="ECO:0000313" key="3">
    <source>
        <dbReference type="Proteomes" id="UP000283522"/>
    </source>
</evidence>
<protein>
    <submittedName>
        <fullName evidence="2">Uncharacterized protein</fullName>
    </submittedName>
</protein>
<dbReference type="OrthoDB" id="648493at2"/>
<keyword evidence="1" id="KW-0812">Transmembrane</keyword>
<dbReference type="RefSeq" id="WP_119479505.1">
    <property type="nucleotide sequence ID" value="NZ_QXML01000014.1"/>
</dbReference>
<feature type="transmembrane region" description="Helical" evidence="1">
    <location>
        <begin position="200"/>
        <end position="219"/>
    </location>
</feature>
<keyword evidence="3" id="KW-1185">Reference proteome</keyword>
<feature type="transmembrane region" description="Helical" evidence="1">
    <location>
        <begin position="171"/>
        <end position="193"/>
    </location>
</feature>
<feature type="transmembrane region" description="Helical" evidence="1">
    <location>
        <begin position="239"/>
        <end position="258"/>
    </location>
</feature>
<comment type="caution">
    <text evidence="2">The sequence shown here is derived from an EMBL/GenBank/DDBJ whole genome shotgun (WGS) entry which is preliminary data.</text>
</comment>
<feature type="transmembrane region" description="Helical" evidence="1">
    <location>
        <begin position="138"/>
        <end position="159"/>
    </location>
</feature>
<gene>
    <name evidence="2" type="ORF">D0X99_19290</name>
</gene>
<dbReference type="EMBL" id="QXML01000014">
    <property type="protein sequence ID" value="RIW12414.1"/>
    <property type="molecule type" value="Genomic_DNA"/>
</dbReference>
<keyword evidence="1" id="KW-1133">Transmembrane helix</keyword>
<evidence type="ECO:0000313" key="2">
    <source>
        <dbReference type="EMBL" id="RIW12414.1"/>
    </source>
</evidence>
<evidence type="ECO:0000256" key="1">
    <source>
        <dbReference type="SAM" id="Phobius"/>
    </source>
</evidence>
<dbReference type="AlphaFoldDB" id="A0A418PLZ5"/>
<dbReference type="Proteomes" id="UP000283522">
    <property type="component" value="Unassembled WGS sequence"/>
</dbReference>
<feature type="transmembrane region" description="Helical" evidence="1">
    <location>
        <begin position="74"/>
        <end position="95"/>
    </location>
</feature>
<sequence length="269" mass="30151">MNNFKNYLLEYGLVLVVLVVSITGFWNIYFGQDAAPTPYQNLHVITVFAWLFLLLYQISLIGGGNHLIHKKIGLSILFIGPFLVATTALLSVYSAHKGLVSGEGDFLIVQNVMGTIELGFTILMAFVVKKRRKLHASFLLGSAVLFMGIALFFTLISFVPQFKIEGPETFYRFETAATTSRNVIWVVGILFFLKDRREGWPVLLVSSFFTLNNYINLFLIQRNLIQPVTEFVGSINQVLVFMGSFMLMFSLLILTGIANKRKGAKPTSA</sequence>
<organism evidence="2 3">
    <name type="scientific">Algoriphagus lacus</name>
    <dbReference type="NCBI Taxonomy" id="2056311"/>
    <lineage>
        <taxon>Bacteria</taxon>
        <taxon>Pseudomonadati</taxon>
        <taxon>Bacteroidota</taxon>
        <taxon>Cytophagia</taxon>
        <taxon>Cytophagales</taxon>
        <taxon>Cyclobacteriaceae</taxon>
        <taxon>Algoriphagus</taxon>
    </lineage>
</organism>
<reference evidence="2 3" key="1">
    <citation type="submission" date="2018-09" db="EMBL/GenBank/DDBJ databases">
        <authorList>
            <person name="Wang X."/>
            <person name="Du Z."/>
        </authorList>
    </citation>
    <scope>NUCLEOTIDE SEQUENCE [LARGE SCALE GENOMIC DNA]</scope>
    <source>
        <strain evidence="2 3">N3</strain>
    </source>
</reference>
<name>A0A418PLZ5_9BACT</name>